<evidence type="ECO:0000313" key="3">
    <source>
        <dbReference type="Proteomes" id="UP000253420"/>
    </source>
</evidence>
<gene>
    <name evidence="2" type="ORF">DUT91_01155</name>
</gene>
<dbReference type="OrthoDB" id="7173889at2"/>
<evidence type="ECO:0000313" key="2">
    <source>
        <dbReference type="EMBL" id="RCS25443.1"/>
    </source>
</evidence>
<reference evidence="2 3" key="1">
    <citation type="submission" date="2018-07" db="EMBL/GenBank/DDBJ databases">
        <title>The draft genome of Phyllobacterium salinisoli.</title>
        <authorList>
            <person name="Liu L."/>
            <person name="Li L."/>
            <person name="Zhang X."/>
            <person name="Liang L."/>
        </authorList>
    </citation>
    <scope>NUCLEOTIDE SEQUENCE [LARGE SCALE GENOMIC DNA]</scope>
    <source>
        <strain evidence="2 3">LLAN61</strain>
    </source>
</reference>
<dbReference type="InterPro" id="IPR025227">
    <property type="entry name" value="DUF4169"/>
</dbReference>
<organism evidence="2 3">
    <name type="scientific">Phyllobacterium salinisoli</name>
    <dbReference type="NCBI Taxonomy" id="1899321"/>
    <lineage>
        <taxon>Bacteria</taxon>
        <taxon>Pseudomonadati</taxon>
        <taxon>Pseudomonadota</taxon>
        <taxon>Alphaproteobacteria</taxon>
        <taxon>Hyphomicrobiales</taxon>
        <taxon>Phyllobacteriaceae</taxon>
        <taxon>Phyllobacterium</taxon>
    </lineage>
</organism>
<comment type="caution">
    <text evidence="2">The sequence shown here is derived from an EMBL/GenBank/DDBJ whole genome shotgun (WGS) entry which is preliminary data.</text>
</comment>
<dbReference type="AlphaFoldDB" id="A0A368KAB0"/>
<dbReference type="RefSeq" id="WP_114438536.1">
    <property type="nucleotide sequence ID" value="NZ_QOZG01000001.1"/>
</dbReference>
<feature type="region of interest" description="Disordered" evidence="1">
    <location>
        <begin position="1"/>
        <end position="80"/>
    </location>
</feature>
<dbReference type="Pfam" id="PF13770">
    <property type="entry name" value="DUF4169"/>
    <property type="match status" value="1"/>
</dbReference>
<dbReference type="EMBL" id="QOZG01000001">
    <property type="protein sequence ID" value="RCS25443.1"/>
    <property type="molecule type" value="Genomic_DNA"/>
</dbReference>
<dbReference type="Proteomes" id="UP000253420">
    <property type="component" value="Unassembled WGS sequence"/>
</dbReference>
<keyword evidence="3" id="KW-1185">Reference proteome</keyword>
<proteinExistence type="predicted"/>
<evidence type="ECO:0000256" key="1">
    <source>
        <dbReference type="SAM" id="MobiDB-lite"/>
    </source>
</evidence>
<name>A0A368KAB0_9HYPH</name>
<sequence length="80" mass="9070">MSDIVSLRQFKKRKARDEKEKTATENRVRHGRTGTEKKFEREQARKTKEFLERNRIEPENPTPASPASGALSGNNGEDGA</sequence>
<feature type="compositionally biased region" description="Polar residues" evidence="1">
    <location>
        <begin position="71"/>
        <end position="80"/>
    </location>
</feature>
<feature type="compositionally biased region" description="Basic and acidic residues" evidence="1">
    <location>
        <begin position="15"/>
        <end position="58"/>
    </location>
</feature>
<accession>A0A368KAB0</accession>
<protein>
    <submittedName>
        <fullName evidence="2">DUF4169 family protein</fullName>
    </submittedName>
</protein>